<protein>
    <submittedName>
        <fullName evidence="2">Uncharacterized protein</fullName>
    </submittedName>
</protein>
<dbReference type="EMBL" id="JACBYR010000001">
    <property type="protein sequence ID" value="NYE84460.1"/>
    <property type="molecule type" value="Genomic_DNA"/>
</dbReference>
<dbReference type="Proteomes" id="UP000542125">
    <property type="component" value="Unassembled WGS sequence"/>
</dbReference>
<evidence type="ECO:0000313" key="2">
    <source>
        <dbReference type="EMBL" id="NYE84460.1"/>
    </source>
</evidence>
<dbReference type="RefSeq" id="WP_179588143.1">
    <property type="nucleotide sequence ID" value="NZ_JACBYR010000001.1"/>
</dbReference>
<organism evidence="2 3">
    <name type="scientific">Pigmentiphaga litoralis</name>
    <dbReference type="NCBI Taxonomy" id="516702"/>
    <lineage>
        <taxon>Bacteria</taxon>
        <taxon>Pseudomonadati</taxon>
        <taxon>Pseudomonadota</taxon>
        <taxon>Betaproteobacteria</taxon>
        <taxon>Burkholderiales</taxon>
        <taxon>Alcaligenaceae</taxon>
        <taxon>Pigmentiphaga</taxon>
    </lineage>
</organism>
<comment type="caution">
    <text evidence="2">The sequence shown here is derived from an EMBL/GenBank/DDBJ whole genome shotgun (WGS) entry which is preliminary data.</text>
</comment>
<evidence type="ECO:0000313" key="3">
    <source>
        <dbReference type="Proteomes" id="UP000542125"/>
    </source>
</evidence>
<accession>A0A7Y9IX50</accession>
<sequence length="68" mass="7141">MRRLAEADDGTSSTLAHDALREADELAAAASTLRKLVEHAPRPQSYDEPAVQGAAEYADGNSNGSAQD</sequence>
<proteinExistence type="predicted"/>
<name>A0A7Y9IX50_9BURK</name>
<feature type="region of interest" description="Disordered" evidence="1">
    <location>
        <begin position="38"/>
        <end position="68"/>
    </location>
</feature>
<reference evidence="2 3" key="1">
    <citation type="submission" date="2020-07" db="EMBL/GenBank/DDBJ databases">
        <title>Genomic Encyclopedia of Type Strains, Phase IV (KMG-V): Genome sequencing to study the core and pangenomes of soil and plant-associated prokaryotes.</title>
        <authorList>
            <person name="Whitman W."/>
        </authorList>
    </citation>
    <scope>NUCLEOTIDE SEQUENCE [LARGE SCALE GENOMIC DNA]</scope>
    <source>
        <strain evidence="2 3">SAS40</strain>
    </source>
</reference>
<gene>
    <name evidence="2" type="ORF">FHW18_003731</name>
</gene>
<evidence type="ECO:0000256" key="1">
    <source>
        <dbReference type="SAM" id="MobiDB-lite"/>
    </source>
</evidence>
<keyword evidence="3" id="KW-1185">Reference proteome</keyword>
<dbReference type="AlphaFoldDB" id="A0A7Y9IX50"/>